<feature type="domain" description="Response regulatory" evidence="8">
    <location>
        <begin position="1020"/>
        <end position="1137"/>
    </location>
</feature>
<feature type="transmembrane region" description="Helical" evidence="6">
    <location>
        <begin position="330"/>
        <end position="358"/>
    </location>
</feature>
<dbReference type="NCBIfam" id="NF041832">
    <property type="entry name" value="near_NosP_CTERM"/>
    <property type="match status" value="1"/>
</dbReference>
<keyword evidence="6" id="KW-0472">Membrane</keyword>
<comment type="catalytic activity">
    <reaction evidence="1">
        <text>ATP + protein L-histidine = ADP + protein N-phospho-L-histidine.</text>
        <dbReference type="EC" id="2.7.13.3"/>
    </reaction>
</comment>
<comment type="caution">
    <text evidence="9">The sequence shown here is derived from an EMBL/GenBank/DDBJ whole genome shotgun (WGS) entry which is preliminary data.</text>
</comment>
<dbReference type="InterPro" id="IPR003594">
    <property type="entry name" value="HATPase_dom"/>
</dbReference>
<keyword evidence="10" id="KW-1185">Reference proteome</keyword>
<feature type="transmembrane region" description="Helical" evidence="6">
    <location>
        <begin position="406"/>
        <end position="433"/>
    </location>
</feature>
<dbReference type="EMBL" id="JAHOPB010000004">
    <property type="protein sequence ID" value="MBU8877295.1"/>
    <property type="molecule type" value="Genomic_DNA"/>
</dbReference>
<dbReference type="PROSITE" id="PS50283">
    <property type="entry name" value="NA_SOLUT_SYMP_3"/>
    <property type="match status" value="1"/>
</dbReference>
<feature type="transmembrane region" description="Helical" evidence="6">
    <location>
        <begin position="285"/>
        <end position="310"/>
    </location>
</feature>
<keyword evidence="3" id="KW-0808">Transferase</keyword>
<feature type="transmembrane region" description="Helical" evidence="6">
    <location>
        <begin position="159"/>
        <end position="181"/>
    </location>
</feature>
<evidence type="ECO:0000313" key="9">
    <source>
        <dbReference type="EMBL" id="MBU8877295.1"/>
    </source>
</evidence>
<dbReference type="RefSeq" id="WP_216966999.1">
    <property type="nucleotide sequence ID" value="NZ_JAHOPB010000004.1"/>
</dbReference>
<evidence type="ECO:0000256" key="5">
    <source>
        <dbReference type="PROSITE-ProRule" id="PRU00169"/>
    </source>
</evidence>
<dbReference type="SMART" id="SM00448">
    <property type="entry name" value="REC"/>
    <property type="match status" value="1"/>
</dbReference>
<dbReference type="InterPro" id="IPR003661">
    <property type="entry name" value="HisK_dim/P_dom"/>
</dbReference>
<dbReference type="PROSITE" id="PS50110">
    <property type="entry name" value="RESPONSE_REGULATORY"/>
    <property type="match status" value="1"/>
</dbReference>
<evidence type="ECO:0000256" key="6">
    <source>
        <dbReference type="SAM" id="Phobius"/>
    </source>
</evidence>
<dbReference type="Proteomes" id="UP000727907">
    <property type="component" value="Unassembled WGS sequence"/>
</dbReference>
<dbReference type="SMART" id="SM00388">
    <property type="entry name" value="HisKA"/>
    <property type="match status" value="1"/>
</dbReference>
<feature type="transmembrane region" description="Helical" evidence="6">
    <location>
        <begin position="70"/>
        <end position="87"/>
    </location>
</feature>
<keyword evidence="5" id="KW-0597">Phosphoprotein</keyword>
<feature type="modified residue" description="4-aspartylphosphate" evidence="5">
    <location>
        <position position="1071"/>
    </location>
</feature>
<dbReference type="CDD" id="cd10322">
    <property type="entry name" value="SLC5sbd"/>
    <property type="match status" value="1"/>
</dbReference>
<feature type="transmembrane region" description="Helical" evidence="6">
    <location>
        <begin position="379"/>
        <end position="400"/>
    </location>
</feature>
<feature type="transmembrane region" description="Helical" evidence="6">
    <location>
        <begin position="193"/>
        <end position="220"/>
    </location>
</feature>
<evidence type="ECO:0000256" key="4">
    <source>
        <dbReference type="ARBA" id="ARBA00022777"/>
    </source>
</evidence>
<dbReference type="Pfam" id="PF00512">
    <property type="entry name" value="HisKA"/>
    <property type="match status" value="1"/>
</dbReference>
<evidence type="ECO:0000256" key="3">
    <source>
        <dbReference type="ARBA" id="ARBA00022679"/>
    </source>
</evidence>
<dbReference type="EC" id="2.7.13.3" evidence="2"/>
<dbReference type="InterPro" id="IPR005467">
    <property type="entry name" value="His_kinase_dom"/>
</dbReference>
<keyword evidence="6" id="KW-0812">Transmembrane</keyword>
<evidence type="ECO:0000256" key="2">
    <source>
        <dbReference type="ARBA" id="ARBA00012438"/>
    </source>
</evidence>
<dbReference type="PANTHER" id="PTHR43047:SF9">
    <property type="entry name" value="HISTIDINE KINASE"/>
    <property type="match status" value="1"/>
</dbReference>
<reference evidence="9 10" key="1">
    <citation type="submission" date="2021-06" db="EMBL/GenBank/DDBJ databases">
        <authorList>
            <person name="Lee D.H."/>
        </authorList>
    </citation>
    <scope>NUCLEOTIDE SEQUENCE [LARGE SCALE GENOMIC DNA]</scope>
    <source>
        <strain evidence="9 10">MMS21-HV4-11</strain>
    </source>
</reference>
<feature type="transmembrane region" description="Helical" evidence="6">
    <location>
        <begin position="115"/>
        <end position="134"/>
    </location>
</feature>
<feature type="transmembrane region" description="Helical" evidence="6">
    <location>
        <begin position="440"/>
        <end position="458"/>
    </location>
</feature>
<dbReference type="Pfam" id="PF12860">
    <property type="entry name" value="PAS_7"/>
    <property type="match status" value="1"/>
</dbReference>
<feature type="transmembrane region" description="Helical" evidence="6">
    <location>
        <begin position="247"/>
        <end position="264"/>
    </location>
</feature>
<dbReference type="GO" id="GO:0016301">
    <property type="term" value="F:kinase activity"/>
    <property type="evidence" value="ECO:0007669"/>
    <property type="project" value="UniProtKB-KW"/>
</dbReference>
<evidence type="ECO:0000256" key="1">
    <source>
        <dbReference type="ARBA" id="ARBA00000085"/>
    </source>
</evidence>
<feature type="transmembrane region" description="Helical" evidence="6">
    <location>
        <begin position="6"/>
        <end position="25"/>
    </location>
</feature>
<dbReference type="InterPro" id="IPR001734">
    <property type="entry name" value="Na/solute_symporter"/>
</dbReference>
<accession>A0ABS6ITB0</accession>
<evidence type="ECO:0000313" key="10">
    <source>
        <dbReference type="Proteomes" id="UP000727907"/>
    </source>
</evidence>
<dbReference type="PROSITE" id="PS50109">
    <property type="entry name" value="HIS_KIN"/>
    <property type="match status" value="1"/>
</dbReference>
<evidence type="ECO:0000259" key="8">
    <source>
        <dbReference type="PROSITE" id="PS50110"/>
    </source>
</evidence>
<keyword evidence="6" id="KW-1133">Transmembrane helix</keyword>
<feature type="domain" description="Histidine kinase" evidence="7">
    <location>
        <begin position="781"/>
        <end position="997"/>
    </location>
</feature>
<proteinExistence type="predicted"/>
<name>A0ABS6ITB0_9HYPH</name>
<protein>
    <recommendedName>
        <fullName evidence="2">histidine kinase</fullName>
        <ecNumber evidence="2">2.7.13.3</ecNumber>
    </recommendedName>
</protein>
<organism evidence="9 10">
    <name type="scientific">Reyranella humidisoli</name>
    <dbReference type="NCBI Taxonomy" id="2849149"/>
    <lineage>
        <taxon>Bacteria</taxon>
        <taxon>Pseudomonadati</taxon>
        <taxon>Pseudomonadota</taxon>
        <taxon>Alphaproteobacteria</taxon>
        <taxon>Hyphomicrobiales</taxon>
        <taxon>Reyranellaceae</taxon>
        <taxon>Reyranella</taxon>
    </lineage>
</organism>
<dbReference type="CDD" id="cd00082">
    <property type="entry name" value="HisKA"/>
    <property type="match status" value="1"/>
</dbReference>
<gene>
    <name evidence="9" type="ORF">KQ910_26240</name>
</gene>
<dbReference type="InterPro" id="IPR001789">
    <property type="entry name" value="Sig_transdc_resp-reg_receiver"/>
</dbReference>
<feature type="transmembrane region" description="Helical" evidence="6">
    <location>
        <begin position="37"/>
        <end position="58"/>
    </location>
</feature>
<dbReference type="CDD" id="cd00156">
    <property type="entry name" value="REC"/>
    <property type="match status" value="1"/>
</dbReference>
<dbReference type="SMART" id="SM00387">
    <property type="entry name" value="HATPase_c"/>
    <property type="match status" value="1"/>
</dbReference>
<sequence>MLVEPAVLALSLAYLGLLFAVAYFGDRYARDWSRNSVAPVVYGLSLAIYCTSWTFYGAVGRAATSGIDFILIYTGPVLVVTLGYPMLRKMVRVAKQHNVTSIADFLASRYGKSRAVGVTATLFATVGVLPYIALQLQAVSASFRTIAAPSPWVGGAPGVVHADTSLIVAALMALFTILFGVRNVQASEQHRGMMLAIAFESVVKLLALLAVGPFVVWFLFDGPSDMVARLAEAPAVAERLTREASPLTWVVMSLLSGMAFLCLPRQFHVAVVEHDHPASLKTARWLFPAYLVLINLFVIPIAAAGLLLLGPNVSPDLYVLQLPLVGGESWLSAFVFIGGLSAATSMVIVACMALSGMIGNELLMPYLLKRQAGVARDMGPLVVLVRRAAVVLILMAGYAYERIISGYLPLASIGLISFCAVANFAPGLVLGLYWQRAHRYGVVAGLTGGFVVWLYALLLPTLRQGGGSGAGAGAGPVAPFSPYLPEPLAALDPVLQGFLVCVAVNTALLVGVSLLVRPVGRDREQADAFVLGAEPRPLPRRAPADAARIEELRQLLARFVGVERAARTLTGELSLETAVVRTERMLSGTLGAASARVIVAASARRGRLLPRSARAIIDEASEAIRYNYEILRNTLDHVGMGIASFDREGRLEIFNDRFTDLLALDDDAVAVGAAPREFGATPEVVALLRRPETPQTHEITTRDGRVIELRLDPLPGDGFVATCNDVTARVRIAQALRDSDGQLRRAAETLEQRVVERTAELEASRAEAEAANLGKTRFIAAASHDLLQPLHAARLFTAAMIDRDPRNDLGGKIDASLGAVESLLDALLDISKLDAGAFKPERRPFALQPLFESLATAFAPMAARRGIALAVAPTRAFVDTDPAFLRRILQNLLSNALRYGQVEGRPARVLLGCRRVGDSLRIEVRDNGPGIAPDKQAVIFDEFVRLQPEDEGPREERGLGLGLAIVDRIARMLDLPVALASAPGRGSTFSITVPRVAAVVTAPVAQPVQQSLPSIEAESFVLCLDNEARVREAMAALLGGWGCNVATAASQAEALDAVARAGRLPDLVLADLHLDEGADGLDAVVAMRAAWGRAVPAALVTADRDPTLRLRARALQVELLHKPVKPASLRALLRLRSSAVGRLTA</sequence>
<keyword evidence="4 9" id="KW-0418">Kinase</keyword>
<evidence type="ECO:0000259" key="7">
    <source>
        <dbReference type="PROSITE" id="PS50109"/>
    </source>
</evidence>
<dbReference type="Pfam" id="PF02518">
    <property type="entry name" value="HATPase_c"/>
    <property type="match status" value="1"/>
</dbReference>
<dbReference type="PANTHER" id="PTHR43047">
    <property type="entry name" value="TWO-COMPONENT HISTIDINE PROTEIN KINASE"/>
    <property type="match status" value="1"/>
</dbReference>
<dbReference type="Pfam" id="PF00072">
    <property type="entry name" value="Response_reg"/>
    <property type="match status" value="1"/>
</dbReference>